<dbReference type="EMBL" id="GL985074">
    <property type="protein sequence ID" value="EGR46129.1"/>
    <property type="molecule type" value="Genomic_DNA"/>
</dbReference>
<dbReference type="GeneID" id="18483590"/>
<keyword evidence="2" id="KW-1185">Reference proteome</keyword>
<name>G0RRD3_HYPJQ</name>
<sequence>MGGAESKEAHRQLRSASLSSVTLPSSLELCYDPSWSKLRLHLLNSASEPVYTVNLPESWWGSLILHGGPTVDHPPLAAVRNTGKSGMGNLVTLPPLEPGQDVFEEKMSRRTKGWMDAWSFAVPVPVPVPDRAGETPKTTTTTTTTRVERFEWVSSRGKEVKDLHEWGHGWKLRRVATTYYPDAHVDKGWDEDKDDGDAAAYEYETLHEDNEVLAVWADAKGLKKAAKFKFVNSGATGELGEAWALMAVVSFVRNLLVVFADPWGGIRLEKYGTISSHKRFRDNIHIPRQTDFVSTYYLRGQPRGHQYRATSSIFLSLESFHPAFYLKLHSHERIAFAYVAEISLPQPSRRMASLRLSSYCVGLASLLLTSTCVQPERHVDVSITHAEHHCSPRTRGAVKLGQDGPYELVPVFPSQFRTTLPTYVDALLSPSGTARRRADAPQAAGHTHRLPVSPASTYAKRSIIGCGSSTHH</sequence>
<gene>
    <name evidence="1" type="ORF">TRIREDRAFT_123205</name>
</gene>
<dbReference type="AlphaFoldDB" id="G0RRD3"/>
<reference evidence="1 2" key="1">
    <citation type="journal article" date="2008" name="Nat. Biotechnol.">
        <title>Genome sequencing and analysis of the biomass-degrading fungus Trichoderma reesei (syn. Hypocrea jecorina).</title>
        <authorList>
            <person name="Martinez D."/>
            <person name="Berka R.M."/>
            <person name="Henrissat B."/>
            <person name="Saloheimo M."/>
            <person name="Arvas M."/>
            <person name="Baker S.E."/>
            <person name="Chapman J."/>
            <person name="Chertkov O."/>
            <person name="Coutinho P.M."/>
            <person name="Cullen D."/>
            <person name="Danchin E.G."/>
            <person name="Grigoriev I.V."/>
            <person name="Harris P."/>
            <person name="Jackson M."/>
            <person name="Kubicek C.P."/>
            <person name="Han C.S."/>
            <person name="Ho I."/>
            <person name="Larrondo L.F."/>
            <person name="de Leon A.L."/>
            <person name="Magnuson J.K."/>
            <person name="Merino S."/>
            <person name="Misra M."/>
            <person name="Nelson B."/>
            <person name="Putnam N."/>
            <person name="Robbertse B."/>
            <person name="Salamov A.A."/>
            <person name="Schmoll M."/>
            <person name="Terry A."/>
            <person name="Thayer N."/>
            <person name="Westerholm-Parvinen A."/>
            <person name="Schoch C.L."/>
            <person name="Yao J."/>
            <person name="Barabote R."/>
            <person name="Nelson M.A."/>
            <person name="Detter C."/>
            <person name="Bruce D."/>
            <person name="Kuske C.R."/>
            <person name="Xie G."/>
            <person name="Richardson P."/>
            <person name="Rokhsar D.S."/>
            <person name="Lucas S.M."/>
            <person name="Rubin E.M."/>
            <person name="Dunn-Coleman N."/>
            <person name="Ward M."/>
            <person name="Brettin T.S."/>
        </authorList>
    </citation>
    <scope>NUCLEOTIDE SEQUENCE [LARGE SCALE GENOMIC DNA]</scope>
    <source>
        <strain evidence="1 2">QM6a</strain>
    </source>
</reference>
<organism evidence="2">
    <name type="scientific">Hypocrea jecorina (strain QM6a)</name>
    <name type="common">Trichoderma reesei</name>
    <dbReference type="NCBI Taxonomy" id="431241"/>
    <lineage>
        <taxon>Eukaryota</taxon>
        <taxon>Fungi</taxon>
        <taxon>Dikarya</taxon>
        <taxon>Ascomycota</taxon>
        <taxon>Pezizomycotina</taxon>
        <taxon>Sordariomycetes</taxon>
        <taxon>Hypocreomycetidae</taxon>
        <taxon>Hypocreales</taxon>
        <taxon>Hypocreaceae</taxon>
        <taxon>Trichoderma</taxon>
    </lineage>
</organism>
<dbReference type="HOGENOM" id="CLU_578772_0_0_1"/>
<dbReference type="Proteomes" id="UP000008984">
    <property type="component" value="Unassembled WGS sequence"/>
</dbReference>
<dbReference type="STRING" id="431241.G0RRD3"/>
<dbReference type="KEGG" id="tre:TRIREDRAFT_123205"/>
<dbReference type="eggNOG" id="ENOG502SA12">
    <property type="taxonomic scope" value="Eukaryota"/>
</dbReference>
<evidence type="ECO:0000313" key="1">
    <source>
        <dbReference type="EMBL" id="EGR46129.1"/>
    </source>
</evidence>
<protein>
    <submittedName>
        <fullName evidence="1">Predicted protein</fullName>
    </submittedName>
</protein>
<dbReference type="OrthoDB" id="3431997at2759"/>
<proteinExistence type="predicted"/>
<evidence type="ECO:0000313" key="2">
    <source>
        <dbReference type="Proteomes" id="UP000008984"/>
    </source>
</evidence>
<accession>G0RRD3</accession>
<dbReference type="VEuPathDB" id="FungiDB:TRIREDRAFT_123205"/>
<dbReference type="RefSeq" id="XP_006967791.1">
    <property type="nucleotide sequence ID" value="XM_006967729.1"/>
</dbReference>